<dbReference type="AlphaFoldDB" id="S5TI12"/>
<protein>
    <submittedName>
        <fullName evidence="2">HMP/thiamine permease</fullName>
    </submittedName>
</protein>
<name>S5TI12_9CORY</name>
<dbReference type="PIRSF" id="PIRSF037394">
    <property type="entry name" value="ABC_thiamine-permease_YkoE_prd"/>
    <property type="match status" value="1"/>
</dbReference>
<dbReference type="KEGG" id="cmd:B841_05165"/>
<dbReference type="InterPro" id="IPR017195">
    <property type="entry name" value="ABC_thiamin-permease_prd"/>
</dbReference>
<keyword evidence="1" id="KW-0472">Membrane</keyword>
<proteinExistence type="predicted"/>
<gene>
    <name evidence="2" type="ORF">B841_05165</name>
</gene>
<feature type="transmembrane region" description="Helical" evidence="1">
    <location>
        <begin position="125"/>
        <end position="146"/>
    </location>
</feature>
<evidence type="ECO:0000256" key="1">
    <source>
        <dbReference type="SAM" id="Phobius"/>
    </source>
</evidence>
<dbReference type="STRING" id="1224163.B841_05165"/>
<dbReference type="RefSeq" id="WP_020934439.1">
    <property type="nucleotide sequence ID" value="NC_021915.1"/>
</dbReference>
<feature type="transmembrane region" description="Helical" evidence="1">
    <location>
        <begin position="15"/>
        <end position="37"/>
    </location>
</feature>
<dbReference type="HOGENOM" id="CLU_089225_0_0_11"/>
<keyword evidence="1" id="KW-0812">Transmembrane</keyword>
<reference evidence="2 3" key="1">
    <citation type="submission" date="2012-11" db="EMBL/GenBank/DDBJ databases">
        <title>The complete genome sequence of Corynebacterium maris Coryn-1 (=DSM 45190).</title>
        <authorList>
            <person name="Schaffert L."/>
            <person name="Albersmeier A."/>
            <person name="Kalinowski J."/>
            <person name="Ruckert C."/>
        </authorList>
    </citation>
    <scope>NUCLEOTIDE SEQUENCE [LARGE SCALE GENOMIC DNA]</scope>
    <source>
        <strain evidence="3">Coryn-1</strain>
    </source>
</reference>
<accession>S5TI12</accession>
<feature type="transmembrane region" description="Helical" evidence="1">
    <location>
        <begin position="79"/>
        <end position="105"/>
    </location>
</feature>
<dbReference type="PATRIC" id="fig|1224163.3.peg.1035"/>
<feature type="transmembrane region" description="Helical" evidence="1">
    <location>
        <begin position="158"/>
        <end position="180"/>
    </location>
</feature>
<keyword evidence="3" id="KW-1185">Reference proteome</keyword>
<dbReference type="Proteomes" id="UP000015388">
    <property type="component" value="Chromosome"/>
</dbReference>
<dbReference type="Pfam" id="PF09819">
    <property type="entry name" value="ABC_cobalt"/>
    <property type="match status" value="1"/>
</dbReference>
<feature type="transmembrane region" description="Helical" evidence="1">
    <location>
        <begin position="49"/>
        <end position="72"/>
    </location>
</feature>
<sequence length="203" mass="21035">MADTPTPARVVRWRVVDIVIAAVLGVACGVIFFLWNYTGYFAFLALDSLAPGLGGLFAGPWLLGGVIGGLVIRKPGAALFVELLAAIVSALLGNVWGIGTLYSGVAQGLGAELVFAAFAYRRFGVAPAALAGAVSALGAFVLELFTAGNLARTLEFNLIYLSSLLVSGAVLAGVLGWIIVRALAATGVLDRFAAGREHRERTT</sequence>
<organism evidence="2 3">
    <name type="scientific">Corynebacterium maris DSM 45190</name>
    <dbReference type="NCBI Taxonomy" id="1224163"/>
    <lineage>
        <taxon>Bacteria</taxon>
        <taxon>Bacillati</taxon>
        <taxon>Actinomycetota</taxon>
        <taxon>Actinomycetes</taxon>
        <taxon>Mycobacteriales</taxon>
        <taxon>Corynebacteriaceae</taxon>
        <taxon>Corynebacterium</taxon>
    </lineage>
</organism>
<dbReference type="eggNOG" id="COG4721">
    <property type="taxonomic scope" value="Bacteria"/>
</dbReference>
<keyword evidence="1" id="KW-1133">Transmembrane helix</keyword>
<dbReference type="EMBL" id="CP003924">
    <property type="protein sequence ID" value="AGS34506.1"/>
    <property type="molecule type" value="Genomic_DNA"/>
</dbReference>
<evidence type="ECO:0000313" key="3">
    <source>
        <dbReference type="Proteomes" id="UP000015388"/>
    </source>
</evidence>
<evidence type="ECO:0000313" key="2">
    <source>
        <dbReference type="EMBL" id="AGS34506.1"/>
    </source>
</evidence>
<dbReference type="OrthoDB" id="8017424at2"/>